<gene>
    <name evidence="1" type="ORF">ACFQBM_17865</name>
</gene>
<accession>A0ABW1YSV6</accession>
<dbReference type="Proteomes" id="UP001596425">
    <property type="component" value="Unassembled WGS sequence"/>
</dbReference>
<keyword evidence="2" id="KW-1185">Reference proteome</keyword>
<dbReference type="EMBL" id="JBHSVR010000001">
    <property type="protein sequence ID" value="MFC6635160.1"/>
    <property type="molecule type" value="Genomic_DNA"/>
</dbReference>
<dbReference type="RefSeq" id="WP_193194269.1">
    <property type="nucleotide sequence ID" value="NZ_JACZFR010000057.1"/>
</dbReference>
<protein>
    <recommendedName>
        <fullName evidence="3">Transposase</fullName>
    </recommendedName>
</protein>
<sequence>MNSLNLHISPRMRSAQQHQLPAVARLWCGVLALANIVKRHSQCVALQAVRKTVYKMRPVTAVIT</sequence>
<organism evidence="1 2">
    <name type="scientific">Microbulbifer taiwanensis</name>
    <dbReference type="NCBI Taxonomy" id="986746"/>
    <lineage>
        <taxon>Bacteria</taxon>
        <taxon>Pseudomonadati</taxon>
        <taxon>Pseudomonadota</taxon>
        <taxon>Gammaproteobacteria</taxon>
        <taxon>Cellvibrionales</taxon>
        <taxon>Microbulbiferaceae</taxon>
        <taxon>Microbulbifer</taxon>
    </lineage>
</organism>
<evidence type="ECO:0000313" key="1">
    <source>
        <dbReference type="EMBL" id="MFC6635160.1"/>
    </source>
</evidence>
<name>A0ABW1YSV6_9GAMM</name>
<evidence type="ECO:0008006" key="3">
    <source>
        <dbReference type="Google" id="ProtNLM"/>
    </source>
</evidence>
<evidence type="ECO:0000313" key="2">
    <source>
        <dbReference type="Proteomes" id="UP001596425"/>
    </source>
</evidence>
<reference evidence="2" key="1">
    <citation type="journal article" date="2019" name="Int. J. Syst. Evol. Microbiol.">
        <title>The Global Catalogue of Microorganisms (GCM) 10K type strain sequencing project: providing services to taxonomists for standard genome sequencing and annotation.</title>
        <authorList>
            <consortium name="The Broad Institute Genomics Platform"/>
            <consortium name="The Broad Institute Genome Sequencing Center for Infectious Disease"/>
            <person name="Wu L."/>
            <person name="Ma J."/>
        </authorList>
    </citation>
    <scope>NUCLEOTIDE SEQUENCE [LARGE SCALE GENOMIC DNA]</scope>
    <source>
        <strain evidence="2">CGMCC 1.13718</strain>
    </source>
</reference>
<comment type="caution">
    <text evidence="1">The sequence shown here is derived from an EMBL/GenBank/DDBJ whole genome shotgun (WGS) entry which is preliminary data.</text>
</comment>
<proteinExistence type="predicted"/>